<sequence length="248" mass="27129">MIDLADALDWFARGGTVIGLGSWVVVFLRHRILRRRVHRFFGGRVVEVFLPLRTLEGRPAVVEPDFQTGLLLQQLLTRSGVRASFRFLSAQQAPSFEADGAVVVCGPKNNAAVRRRLAAEPRVRFEQDGRRWLLRTVGAERPAGYRSPKDRDDAVAVNADIGYLGRTVEGGSAARRVPVLWIAGIHAEGSVAVADWLAGRGSLRRLGAQARRGEFSAIISGRYSDAPLRVMGSELVVLVGQPPRSGRS</sequence>
<evidence type="ECO:0000313" key="3">
    <source>
        <dbReference type="Proteomes" id="UP000595221"/>
    </source>
</evidence>
<dbReference type="AlphaFoldDB" id="A0A7T4MS12"/>
<keyword evidence="1" id="KW-0812">Transmembrane</keyword>
<feature type="transmembrane region" description="Helical" evidence="1">
    <location>
        <begin position="12"/>
        <end position="29"/>
    </location>
</feature>
<evidence type="ECO:0000256" key="1">
    <source>
        <dbReference type="SAM" id="Phobius"/>
    </source>
</evidence>
<name>A0A7T4MS12_9MICC</name>
<protein>
    <submittedName>
        <fullName evidence="2">Uncharacterized protein</fullName>
    </submittedName>
</protein>
<gene>
    <name evidence="2" type="ORF">I6H58_05875</name>
</gene>
<dbReference type="RefSeq" id="WP_198489621.1">
    <property type="nucleotide sequence ID" value="NZ_CP066078.1"/>
</dbReference>
<dbReference type="EMBL" id="CP066078">
    <property type="protein sequence ID" value="QQC58542.1"/>
    <property type="molecule type" value="Genomic_DNA"/>
</dbReference>
<organism evidence="2 3">
    <name type="scientific">Rothia kristinae</name>
    <dbReference type="NCBI Taxonomy" id="37923"/>
    <lineage>
        <taxon>Bacteria</taxon>
        <taxon>Bacillati</taxon>
        <taxon>Actinomycetota</taxon>
        <taxon>Actinomycetes</taxon>
        <taxon>Micrococcales</taxon>
        <taxon>Micrococcaceae</taxon>
        <taxon>Rothia</taxon>
    </lineage>
</organism>
<dbReference type="Proteomes" id="UP000595221">
    <property type="component" value="Chromosome"/>
</dbReference>
<reference evidence="2 3" key="1">
    <citation type="submission" date="2020-12" db="EMBL/GenBank/DDBJ databases">
        <title>FDA dAtabase for Regulatory Grade micrObial Sequences (FDA-ARGOS): Supporting development and validation of Infectious Disease Dx tests.</title>
        <authorList>
            <person name="Sproer C."/>
            <person name="Gronow S."/>
            <person name="Severitt S."/>
            <person name="Schroder I."/>
            <person name="Tallon L."/>
            <person name="Sadzewicz L."/>
            <person name="Zhao X."/>
            <person name="Boylan J."/>
            <person name="Ott S."/>
            <person name="Bowen H."/>
            <person name="Vavikolanu K."/>
            <person name="Mehta A."/>
            <person name="Aluvathingal J."/>
            <person name="Nadendla S."/>
            <person name="Lowell S."/>
            <person name="Myers T."/>
            <person name="Yan Y."/>
            <person name="Sichtig H."/>
        </authorList>
    </citation>
    <scope>NUCLEOTIDE SEQUENCE [LARGE SCALE GENOMIC DNA]</scope>
    <source>
        <strain evidence="2 3">FDAARGOS_1001</strain>
    </source>
</reference>
<keyword evidence="1" id="KW-1133">Transmembrane helix</keyword>
<accession>A0A7T4MS12</accession>
<proteinExistence type="predicted"/>
<keyword evidence="1" id="KW-0472">Membrane</keyword>
<evidence type="ECO:0000313" key="2">
    <source>
        <dbReference type="EMBL" id="QQC58542.1"/>
    </source>
</evidence>